<keyword evidence="3" id="KW-1185">Reference proteome</keyword>
<comment type="caution">
    <text evidence="2">The sequence shown here is derived from an EMBL/GenBank/DDBJ whole genome shotgun (WGS) entry which is preliminary data.</text>
</comment>
<dbReference type="EMBL" id="JBFYGN010000019">
    <property type="protein sequence ID" value="MEX8194282.1"/>
    <property type="molecule type" value="Genomic_DNA"/>
</dbReference>
<sequence length="106" mass="12210">MKLMSLALAALVSAAAVPSFAGNFSVDVGIGIPAPVAPPAYYVPAPVYGAPPPVYVPRPVYAPRPMVVAPAPQYEPEWRWREDEWRRREWWRRHHHERWHREDEDD</sequence>
<feature type="signal peptide" evidence="1">
    <location>
        <begin position="1"/>
        <end position="21"/>
    </location>
</feature>
<reference evidence="2 3" key="1">
    <citation type="journal article" date="2013" name="Int. J. Syst. Evol. Microbiol.">
        <title>Comamonas guangdongensis sp. nov., isolated from subterranean forest sediment, and emended description of the genus Comamonas.</title>
        <authorList>
            <person name="Zhang J."/>
            <person name="Wang Y."/>
            <person name="Zhou S."/>
            <person name="Wu C."/>
            <person name="He J."/>
            <person name="Li F."/>
        </authorList>
    </citation>
    <scope>NUCLEOTIDE SEQUENCE [LARGE SCALE GENOMIC DNA]</scope>
    <source>
        <strain evidence="2 3">CCTCC AB2011133</strain>
    </source>
</reference>
<keyword evidence="1" id="KW-0732">Signal</keyword>
<dbReference type="RefSeq" id="WP_369339467.1">
    <property type="nucleotide sequence ID" value="NZ_JBFYGN010000019.1"/>
</dbReference>
<name>A0ABV3ZXG6_9BURK</name>
<gene>
    <name evidence="2" type="ORF">AB6724_15705</name>
</gene>
<evidence type="ECO:0000313" key="3">
    <source>
        <dbReference type="Proteomes" id="UP001561046"/>
    </source>
</evidence>
<feature type="chain" id="PRO_5046436614" evidence="1">
    <location>
        <begin position="22"/>
        <end position="106"/>
    </location>
</feature>
<evidence type="ECO:0000256" key="1">
    <source>
        <dbReference type="SAM" id="SignalP"/>
    </source>
</evidence>
<dbReference type="Proteomes" id="UP001561046">
    <property type="component" value="Unassembled WGS sequence"/>
</dbReference>
<accession>A0ABV3ZXG6</accession>
<protein>
    <submittedName>
        <fullName evidence="2">Uncharacterized protein</fullName>
    </submittedName>
</protein>
<proteinExistence type="predicted"/>
<evidence type="ECO:0000313" key="2">
    <source>
        <dbReference type="EMBL" id="MEX8194282.1"/>
    </source>
</evidence>
<organism evidence="2 3">
    <name type="scientific">Comamonas guangdongensis</name>
    <dbReference type="NCBI Taxonomy" id="510515"/>
    <lineage>
        <taxon>Bacteria</taxon>
        <taxon>Pseudomonadati</taxon>
        <taxon>Pseudomonadota</taxon>
        <taxon>Betaproteobacteria</taxon>
        <taxon>Burkholderiales</taxon>
        <taxon>Comamonadaceae</taxon>
        <taxon>Comamonas</taxon>
    </lineage>
</organism>